<reference evidence="2" key="1">
    <citation type="submission" date="2020-11" db="EMBL/GenBank/DDBJ databases">
        <authorList>
            <consortium name="DOE Joint Genome Institute"/>
            <person name="Ahrendt S."/>
            <person name="Riley R."/>
            <person name="Andreopoulos W."/>
            <person name="Labutti K."/>
            <person name="Pangilinan J."/>
            <person name="Ruiz-Duenas F.J."/>
            <person name="Barrasa J.M."/>
            <person name="Sanchez-Garcia M."/>
            <person name="Camarero S."/>
            <person name="Miyauchi S."/>
            <person name="Serrano A."/>
            <person name="Linde D."/>
            <person name="Babiker R."/>
            <person name="Drula E."/>
            <person name="Ayuso-Fernandez I."/>
            <person name="Pacheco R."/>
            <person name="Padilla G."/>
            <person name="Ferreira P."/>
            <person name="Barriuso J."/>
            <person name="Kellner H."/>
            <person name="Castanera R."/>
            <person name="Alfaro M."/>
            <person name="Ramirez L."/>
            <person name="Pisabarro A.G."/>
            <person name="Kuo A."/>
            <person name="Tritt A."/>
            <person name="Lipzen A."/>
            <person name="He G."/>
            <person name="Yan M."/>
            <person name="Ng V."/>
            <person name="Cullen D."/>
            <person name="Martin F."/>
            <person name="Rosso M.-N."/>
            <person name="Henrissat B."/>
            <person name="Hibbett D."/>
            <person name="Martinez A.T."/>
            <person name="Grigoriev I.V."/>
        </authorList>
    </citation>
    <scope>NUCLEOTIDE SEQUENCE</scope>
    <source>
        <strain evidence="2">ATCC 90797</strain>
    </source>
</reference>
<comment type="caution">
    <text evidence="2">The sequence shown here is derived from an EMBL/GenBank/DDBJ whole genome shotgun (WGS) entry which is preliminary data.</text>
</comment>
<feature type="region of interest" description="Disordered" evidence="1">
    <location>
        <begin position="217"/>
        <end position="284"/>
    </location>
</feature>
<gene>
    <name evidence="2" type="ORF">BDN71DRAFT_1432488</name>
</gene>
<dbReference type="AlphaFoldDB" id="A0A9P5ZU03"/>
<evidence type="ECO:0000313" key="2">
    <source>
        <dbReference type="EMBL" id="KAF9493472.1"/>
    </source>
</evidence>
<proteinExistence type="predicted"/>
<feature type="compositionally biased region" description="Basic and acidic residues" evidence="1">
    <location>
        <begin position="152"/>
        <end position="177"/>
    </location>
</feature>
<organism evidence="2 3">
    <name type="scientific">Pleurotus eryngii</name>
    <name type="common">Boletus of the steppes</name>
    <dbReference type="NCBI Taxonomy" id="5323"/>
    <lineage>
        <taxon>Eukaryota</taxon>
        <taxon>Fungi</taxon>
        <taxon>Dikarya</taxon>
        <taxon>Basidiomycota</taxon>
        <taxon>Agaricomycotina</taxon>
        <taxon>Agaricomycetes</taxon>
        <taxon>Agaricomycetidae</taxon>
        <taxon>Agaricales</taxon>
        <taxon>Pleurotineae</taxon>
        <taxon>Pleurotaceae</taxon>
        <taxon>Pleurotus</taxon>
    </lineage>
</organism>
<keyword evidence="3" id="KW-1185">Reference proteome</keyword>
<dbReference type="Proteomes" id="UP000807025">
    <property type="component" value="Unassembled WGS sequence"/>
</dbReference>
<sequence>MRHGGNKESEDVQAWLQLLAVPPTLLCALYFEDESYMGTEGISEGEGREVWTSVKRQGDYILKKHMVSAHSRNSKESGGNNYSKLEYVQILLGPFRRVVLHLHCLLVKLGLESPSSITTSCIRHEEPEDVPWITTKNKGKGRDLTNLSSLDAEEKKDKGEDVETEKSGEEGDKEKDANAGSNGEEDGEPKKTDNEDDDEDNSTEVPMLADLLDNNDDIMEVDPSTPKCPATSAKLTTTSKCRASTSPTTAHQMGKGVHKDITHASASSHQAPPSPTSDDLEDLQGTSCTMGGFARGKAMGVALNMADFDTNEESDALPVMGMLLVYKDGASPLEGAGPVGVKVPICYTDLWVHRLLVGDVRKDEGSRDVQASASAIGCASHTLACPVFRRRGPVRVLRSTSEGKGSERTIMKWLVPKGPPGYASNTIKNTLGPVLTAAAKKMVALTSSDILLWDAEDCFWEAKGSYSTVYLAVYYICT</sequence>
<evidence type="ECO:0000256" key="1">
    <source>
        <dbReference type="SAM" id="MobiDB-lite"/>
    </source>
</evidence>
<accession>A0A9P5ZU03</accession>
<evidence type="ECO:0000313" key="3">
    <source>
        <dbReference type="Proteomes" id="UP000807025"/>
    </source>
</evidence>
<dbReference type="OrthoDB" id="3070904at2759"/>
<feature type="compositionally biased region" description="Polar residues" evidence="1">
    <location>
        <begin position="233"/>
        <end position="251"/>
    </location>
</feature>
<name>A0A9P5ZU03_PLEER</name>
<dbReference type="EMBL" id="MU154585">
    <property type="protein sequence ID" value="KAF9493472.1"/>
    <property type="molecule type" value="Genomic_DNA"/>
</dbReference>
<protein>
    <submittedName>
        <fullName evidence="2">Uncharacterized protein</fullName>
    </submittedName>
</protein>
<feature type="region of interest" description="Disordered" evidence="1">
    <location>
        <begin position="132"/>
        <end position="204"/>
    </location>
</feature>